<evidence type="ECO:0000256" key="1">
    <source>
        <dbReference type="SAM" id="MobiDB-lite"/>
    </source>
</evidence>
<accession>A0AAE0CGL1</accession>
<comment type="caution">
    <text evidence="2">The sequence shown here is derived from an EMBL/GenBank/DDBJ whole genome shotgun (WGS) entry which is preliminary data.</text>
</comment>
<proteinExistence type="predicted"/>
<organism evidence="2 3">
    <name type="scientific">Cymbomonas tetramitiformis</name>
    <dbReference type="NCBI Taxonomy" id="36881"/>
    <lineage>
        <taxon>Eukaryota</taxon>
        <taxon>Viridiplantae</taxon>
        <taxon>Chlorophyta</taxon>
        <taxon>Pyramimonadophyceae</taxon>
        <taxon>Pyramimonadales</taxon>
        <taxon>Pyramimonadaceae</taxon>
        <taxon>Cymbomonas</taxon>
    </lineage>
</organism>
<feature type="compositionally biased region" description="Acidic residues" evidence="1">
    <location>
        <begin position="134"/>
        <end position="153"/>
    </location>
</feature>
<evidence type="ECO:0000313" key="2">
    <source>
        <dbReference type="EMBL" id="KAK3253954.1"/>
    </source>
</evidence>
<dbReference type="EMBL" id="LGRX02024519">
    <property type="protein sequence ID" value="KAK3253954.1"/>
    <property type="molecule type" value="Genomic_DNA"/>
</dbReference>
<name>A0AAE0CGL1_9CHLO</name>
<sequence>MNVEAYIRKIPMAFDLEAQQIVDKSTSVYWANVPEAQERFDMCVKLLTQAYPILEKHVATRKELTVERQGEMPDLLVEPVGKIFKRSGQRLLIGPTVVIPRPNATQAQAAANRKAFTATVKVLKAVEASAAAWQEEDNQLDGEDDPSSEEEQDKDSPVKRKGPAKDIPVMAKRKQLSPGSLRRKAKALVRVRAAYTVAMALARELETDPHAFGDKLEWSIRPRACPAPTKHAQDDNVFATLEDIETATGFTPALLDGYVSFLRGSAVVWHAHLRKCPTVNLEFLTDPRKDDWLVDVPRATAKDLFGSGAGGGEKATFPNNDSIGKQEDIKMAGDKLFHGDFYAADGVRPATGAMAALNLNVSSGPLQGLNLALPMPVEKEDYREMFQIQDGKVLTQPPKTYTREVFCYRLLAFAHSMPDSVDREIHFYHMYVIDLFTKLDLYDVKCVAEYDKYIRQRLATNFITSWNPDMLVGTWNRFIQSRKEAGNFAVKTPRSKASDAASPTPRTAKPGLHCFQWNAGKCSKKNYKFPHTCSSCGGDHRKTECKQK</sequence>
<keyword evidence="3" id="KW-1185">Reference proteome</keyword>
<evidence type="ECO:0000313" key="3">
    <source>
        <dbReference type="Proteomes" id="UP001190700"/>
    </source>
</evidence>
<dbReference type="Proteomes" id="UP001190700">
    <property type="component" value="Unassembled WGS sequence"/>
</dbReference>
<feature type="region of interest" description="Disordered" evidence="1">
    <location>
        <begin position="133"/>
        <end position="178"/>
    </location>
</feature>
<gene>
    <name evidence="2" type="ORF">CYMTET_36815</name>
</gene>
<dbReference type="AlphaFoldDB" id="A0AAE0CGL1"/>
<reference evidence="2 3" key="1">
    <citation type="journal article" date="2015" name="Genome Biol. Evol.">
        <title>Comparative Genomics of a Bacterivorous Green Alga Reveals Evolutionary Causalities and Consequences of Phago-Mixotrophic Mode of Nutrition.</title>
        <authorList>
            <person name="Burns J.A."/>
            <person name="Paasch A."/>
            <person name="Narechania A."/>
            <person name="Kim E."/>
        </authorList>
    </citation>
    <scope>NUCLEOTIDE SEQUENCE [LARGE SCALE GENOMIC DNA]</scope>
    <source>
        <strain evidence="2 3">PLY_AMNH</strain>
    </source>
</reference>
<protein>
    <submittedName>
        <fullName evidence="2">Uncharacterized protein</fullName>
    </submittedName>
</protein>